<proteinExistence type="predicted"/>
<organism evidence="2 3">
    <name type="scientific">Pleuronectes platessa</name>
    <name type="common">European plaice</name>
    <dbReference type="NCBI Taxonomy" id="8262"/>
    <lineage>
        <taxon>Eukaryota</taxon>
        <taxon>Metazoa</taxon>
        <taxon>Chordata</taxon>
        <taxon>Craniata</taxon>
        <taxon>Vertebrata</taxon>
        <taxon>Euteleostomi</taxon>
        <taxon>Actinopterygii</taxon>
        <taxon>Neopterygii</taxon>
        <taxon>Teleostei</taxon>
        <taxon>Neoteleostei</taxon>
        <taxon>Acanthomorphata</taxon>
        <taxon>Carangaria</taxon>
        <taxon>Pleuronectiformes</taxon>
        <taxon>Pleuronectoidei</taxon>
        <taxon>Pleuronectidae</taxon>
        <taxon>Pleuronectes</taxon>
    </lineage>
</organism>
<name>A0A9N7ZE17_PLEPL</name>
<reference evidence="2" key="1">
    <citation type="submission" date="2020-03" db="EMBL/GenBank/DDBJ databases">
        <authorList>
            <person name="Weist P."/>
        </authorList>
    </citation>
    <scope>NUCLEOTIDE SEQUENCE</scope>
</reference>
<keyword evidence="3" id="KW-1185">Reference proteome</keyword>
<dbReference type="EMBL" id="CADEAL010004388">
    <property type="protein sequence ID" value="CAB1458429.1"/>
    <property type="molecule type" value="Genomic_DNA"/>
</dbReference>
<accession>A0A9N7ZE17</accession>
<gene>
    <name evidence="2" type="ORF">PLEPLA_LOCUS46259</name>
</gene>
<feature type="region of interest" description="Disordered" evidence="1">
    <location>
        <begin position="55"/>
        <end position="78"/>
    </location>
</feature>
<evidence type="ECO:0000256" key="1">
    <source>
        <dbReference type="SAM" id="MobiDB-lite"/>
    </source>
</evidence>
<dbReference type="AlphaFoldDB" id="A0A9N7ZE17"/>
<evidence type="ECO:0000313" key="2">
    <source>
        <dbReference type="EMBL" id="CAB1458429.1"/>
    </source>
</evidence>
<dbReference type="Proteomes" id="UP001153269">
    <property type="component" value="Unassembled WGS sequence"/>
</dbReference>
<comment type="caution">
    <text evidence="2">The sequence shown here is derived from an EMBL/GenBank/DDBJ whole genome shotgun (WGS) entry which is preliminary data.</text>
</comment>
<evidence type="ECO:0000313" key="3">
    <source>
        <dbReference type="Proteomes" id="UP001153269"/>
    </source>
</evidence>
<sequence>MEHHWEAVIDFPWGGHCLESTSRSLLMYCMHSLIQLGGQQVLYVCMYVMVKKRTNQRPTQEKVPMMQDDKPPNLSNEGATRQSIQLVLEPGPQPISLTTVFPTELSSAAGTVPRGVVPLFKSPFSGLYKALSSV</sequence>
<protein>
    <submittedName>
        <fullName evidence="2">Uncharacterized protein</fullName>
    </submittedName>
</protein>